<dbReference type="AlphaFoldDB" id="A0A1I4HBE1"/>
<protein>
    <submittedName>
        <fullName evidence="1">Uncharacterized protein</fullName>
    </submittedName>
</protein>
<dbReference type="EMBL" id="FOTR01000001">
    <property type="protein sequence ID" value="SFL39602.1"/>
    <property type="molecule type" value="Genomic_DNA"/>
</dbReference>
<reference evidence="2" key="1">
    <citation type="submission" date="2016-10" db="EMBL/GenBank/DDBJ databases">
        <authorList>
            <person name="Varghese N."/>
            <person name="Submissions S."/>
        </authorList>
    </citation>
    <scope>NUCLEOTIDE SEQUENCE [LARGE SCALE GENOMIC DNA]</scope>
    <source>
        <strain evidence="2">CGMCC 1.4250</strain>
    </source>
</reference>
<evidence type="ECO:0000313" key="1">
    <source>
        <dbReference type="EMBL" id="SFL39602.1"/>
    </source>
</evidence>
<evidence type="ECO:0000313" key="2">
    <source>
        <dbReference type="Proteomes" id="UP000198565"/>
    </source>
</evidence>
<accession>A0A1I4HBE1</accession>
<gene>
    <name evidence="1" type="ORF">SAMN04487943_101339</name>
</gene>
<organism evidence="1 2">
    <name type="scientific">Gracilibacillus orientalis</name>
    <dbReference type="NCBI Taxonomy" id="334253"/>
    <lineage>
        <taxon>Bacteria</taxon>
        <taxon>Bacillati</taxon>
        <taxon>Bacillota</taxon>
        <taxon>Bacilli</taxon>
        <taxon>Bacillales</taxon>
        <taxon>Bacillaceae</taxon>
        <taxon>Gracilibacillus</taxon>
    </lineage>
</organism>
<proteinExistence type="predicted"/>
<sequence>MTGIPTALHLTESELKMFMNTYKQHMSAIGTEECDQYAIRNITKVKRNIPERCFEVYFKNGEWFKYYTNGTLG</sequence>
<dbReference type="OrthoDB" id="1955334at2"/>
<dbReference type="STRING" id="334253.SAMN04487943_101339"/>
<name>A0A1I4HBE1_9BACI</name>
<keyword evidence="2" id="KW-1185">Reference proteome</keyword>
<dbReference type="Proteomes" id="UP000198565">
    <property type="component" value="Unassembled WGS sequence"/>
</dbReference>